<comment type="caution">
    <text evidence="2">The sequence shown here is derived from an EMBL/GenBank/DDBJ whole genome shotgun (WGS) entry which is preliminary data.</text>
</comment>
<evidence type="ECO:0000313" key="3">
    <source>
        <dbReference type="Proteomes" id="UP000239415"/>
    </source>
</evidence>
<keyword evidence="1" id="KW-0812">Transmembrane</keyword>
<dbReference type="AlphaFoldDB" id="A0A2T0KEZ1"/>
<dbReference type="EMBL" id="PVMZ01000005">
    <property type="protein sequence ID" value="PRX21944.1"/>
    <property type="molecule type" value="Genomic_DNA"/>
</dbReference>
<organism evidence="2 3">
    <name type="scientific">Actinoplanes italicus</name>
    <dbReference type="NCBI Taxonomy" id="113567"/>
    <lineage>
        <taxon>Bacteria</taxon>
        <taxon>Bacillati</taxon>
        <taxon>Actinomycetota</taxon>
        <taxon>Actinomycetes</taxon>
        <taxon>Micromonosporales</taxon>
        <taxon>Micromonosporaceae</taxon>
        <taxon>Actinoplanes</taxon>
    </lineage>
</organism>
<reference evidence="2 3" key="1">
    <citation type="submission" date="2018-03" db="EMBL/GenBank/DDBJ databases">
        <title>Genomic Encyclopedia of Archaeal and Bacterial Type Strains, Phase II (KMG-II): from individual species to whole genera.</title>
        <authorList>
            <person name="Goeker M."/>
        </authorList>
    </citation>
    <scope>NUCLEOTIDE SEQUENCE [LARGE SCALE GENOMIC DNA]</scope>
    <source>
        <strain evidence="2 3">DSM 43146</strain>
    </source>
</reference>
<accession>A0A2T0KEZ1</accession>
<gene>
    <name evidence="2" type="ORF">CLV67_105121</name>
</gene>
<proteinExistence type="predicted"/>
<evidence type="ECO:0000313" key="2">
    <source>
        <dbReference type="EMBL" id="PRX21944.1"/>
    </source>
</evidence>
<keyword evidence="3" id="KW-1185">Reference proteome</keyword>
<keyword evidence="1" id="KW-0472">Membrane</keyword>
<dbReference type="RefSeq" id="WP_146169130.1">
    <property type="nucleotide sequence ID" value="NZ_BOMO01000036.1"/>
</dbReference>
<sequence>MRRSFFGIVEEISEAWNFFYGLVVIALVIMPFVLVYALYGWMRDDVLNSPPAYGYYSVTKAVPNTNVYIEGIAVRKDPDELRVYFHFIDITTGSIVTPPEVICAPPGVKRWGQHLTLAIPALSRARTRDSAADRMEYDQYFPNNYECKGRDDEKIRTDAEVPVNLWGGFELRREFGKPFVIRIPLLAPDNPASTDLIVDLEKLPWSERP</sequence>
<evidence type="ECO:0000256" key="1">
    <source>
        <dbReference type="SAM" id="Phobius"/>
    </source>
</evidence>
<protein>
    <submittedName>
        <fullName evidence="2">Uncharacterized protein</fullName>
    </submittedName>
</protein>
<keyword evidence="1" id="KW-1133">Transmembrane helix</keyword>
<name>A0A2T0KEZ1_9ACTN</name>
<feature type="transmembrane region" description="Helical" evidence="1">
    <location>
        <begin position="18"/>
        <end position="39"/>
    </location>
</feature>
<dbReference type="Proteomes" id="UP000239415">
    <property type="component" value="Unassembled WGS sequence"/>
</dbReference>